<evidence type="ECO:0000313" key="2">
    <source>
        <dbReference type="EnsemblMetazoa" id="XP_003240893.1"/>
    </source>
</evidence>
<sequence>MTSPVVVILSIFAILIISSEAATIRDYDEFPGSNIIKGTCPAIGLTAAEYRVTVITETRSESMDIGGCASIDLQSPDVTKNSFNMWIGSLKNGMQRCREDDMEQFNFTCVSLPQSEDFMKGIMFAQILGRVNTKGSKQRCAIHDMVKGNATMFRIAVSGNDSCHGLADLLQSNLQTTIPDGATVLQLNRIRLVSNQLRSEDSAPNGYGHSNVINHFSGSWVNKL</sequence>
<keyword evidence="3" id="KW-1185">Reference proteome</keyword>
<dbReference type="AlphaFoldDB" id="A0A8R1W3W7"/>
<keyword evidence="1" id="KW-0732">Signal</keyword>
<dbReference type="Proteomes" id="UP000007819">
    <property type="component" value="Chromosome X"/>
</dbReference>
<dbReference type="OrthoDB" id="6604920at2759"/>
<protein>
    <submittedName>
        <fullName evidence="2">Uncharacterized protein</fullName>
    </submittedName>
</protein>
<evidence type="ECO:0000256" key="1">
    <source>
        <dbReference type="SAM" id="SignalP"/>
    </source>
</evidence>
<reference evidence="3" key="1">
    <citation type="submission" date="2010-06" db="EMBL/GenBank/DDBJ databases">
        <authorList>
            <person name="Jiang H."/>
            <person name="Abraham K."/>
            <person name="Ali S."/>
            <person name="Alsbrooks S.L."/>
            <person name="Anim B.N."/>
            <person name="Anosike U.S."/>
            <person name="Attaway T."/>
            <person name="Bandaranaike D.P."/>
            <person name="Battles P.K."/>
            <person name="Bell S.N."/>
            <person name="Bell A.V."/>
            <person name="Beltran B."/>
            <person name="Bickham C."/>
            <person name="Bustamante Y."/>
            <person name="Caleb T."/>
            <person name="Canada A."/>
            <person name="Cardenas V."/>
            <person name="Carter K."/>
            <person name="Chacko J."/>
            <person name="Chandrabose M.N."/>
            <person name="Chavez D."/>
            <person name="Chavez A."/>
            <person name="Chen L."/>
            <person name="Chu H.-S."/>
            <person name="Claassen K.J."/>
            <person name="Cockrell R."/>
            <person name="Collins M."/>
            <person name="Cooper J.A."/>
            <person name="Cree A."/>
            <person name="Curry S.M."/>
            <person name="Da Y."/>
            <person name="Dao M.D."/>
            <person name="Das B."/>
            <person name="Davila M.-L."/>
            <person name="Davy-Carroll L."/>
            <person name="Denson S."/>
            <person name="Dinh H."/>
            <person name="Ebong V.E."/>
            <person name="Edwards J.R."/>
            <person name="Egan A."/>
            <person name="El-Daye J."/>
            <person name="Escobedo L."/>
            <person name="Fernandez S."/>
            <person name="Fernando P.R."/>
            <person name="Flagg N."/>
            <person name="Forbes L.D."/>
            <person name="Fowler R.G."/>
            <person name="Fu Q."/>
            <person name="Gabisi R.A."/>
            <person name="Ganer J."/>
            <person name="Garbino Pronczuk A."/>
            <person name="Garcia R.M."/>
            <person name="Garner T."/>
            <person name="Garrett T.E."/>
            <person name="Gonzalez D.A."/>
            <person name="Hamid H."/>
            <person name="Hawkins E.S."/>
            <person name="Hirani K."/>
            <person name="Hogues M.E."/>
            <person name="Hollins B."/>
            <person name="Hsiao C.-H."/>
            <person name="Jabil R."/>
            <person name="James M.L."/>
            <person name="Jhangiani S.N."/>
            <person name="Johnson B."/>
            <person name="Johnson Q."/>
            <person name="Joshi V."/>
            <person name="Kalu J.B."/>
            <person name="Kam C."/>
            <person name="Kashfia A."/>
            <person name="Keebler J."/>
            <person name="Kisamo H."/>
            <person name="Kovar C.L."/>
            <person name="Lago L.A."/>
            <person name="Lai C.-Y."/>
            <person name="Laidlaw J."/>
            <person name="Lara F."/>
            <person name="Le T.-K."/>
            <person name="Lee S.L."/>
            <person name="Legall F.H."/>
            <person name="Lemon S.J."/>
            <person name="Lewis L.R."/>
            <person name="Li B."/>
            <person name="Liu Y."/>
            <person name="Liu Y.-S."/>
            <person name="Lopez J."/>
            <person name="Lozado R.J."/>
            <person name="Lu J."/>
            <person name="Madu R.C."/>
            <person name="Maheshwari M."/>
            <person name="Maheshwari R."/>
            <person name="Malloy K."/>
            <person name="Martinez E."/>
            <person name="Mathew T."/>
            <person name="Mercado I.C."/>
            <person name="Mercado C."/>
            <person name="Meyer B."/>
            <person name="Montgomery K."/>
            <person name="Morgan M.B."/>
            <person name="Munidasa M."/>
            <person name="Nazareth L.V."/>
            <person name="Nelson J."/>
            <person name="Ng B.M."/>
            <person name="Nguyen N.B."/>
            <person name="Nguyen P.Q."/>
            <person name="Nguyen T."/>
            <person name="Obregon M."/>
            <person name="Okwuonu G.O."/>
            <person name="Onwere C.G."/>
            <person name="Orozco G."/>
            <person name="Parra A."/>
            <person name="Patel S."/>
            <person name="Patil S."/>
            <person name="Perez A."/>
            <person name="Perez Y."/>
            <person name="Pham C."/>
            <person name="Primus E.L."/>
            <person name="Pu L.-L."/>
            <person name="Puazo M."/>
            <person name="Qin X."/>
            <person name="Quiroz J.B."/>
            <person name="Reese J."/>
            <person name="Richards S."/>
            <person name="Rives C.M."/>
            <person name="Robberts R."/>
            <person name="Ruiz S.J."/>
            <person name="Ruiz M.J."/>
            <person name="Santibanez J."/>
            <person name="Schneider B.W."/>
            <person name="Sisson I."/>
            <person name="Smith M."/>
            <person name="Sodergren E."/>
            <person name="Song X.-Z."/>
            <person name="Song B.B."/>
            <person name="Summersgill H."/>
            <person name="Thelus R."/>
            <person name="Thornton R.D."/>
            <person name="Trejos Z.Y."/>
            <person name="Usmani K."/>
            <person name="Vattathil S."/>
            <person name="Villasana D."/>
            <person name="Walker D.L."/>
            <person name="Wang S."/>
            <person name="Wang K."/>
            <person name="White C.S."/>
            <person name="Williams A.C."/>
            <person name="Williamson J."/>
            <person name="Wilson K."/>
            <person name="Woghiren I.O."/>
            <person name="Woodworth J.R."/>
            <person name="Worley K.C."/>
            <person name="Wright R.A."/>
            <person name="Wu W."/>
            <person name="Young L."/>
            <person name="Zhang L."/>
            <person name="Zhang J."/>
            <person name="Zhu Y."/>
            <person name="Muzny D.M."/>
            <person name="Weinstock G."/>
            <person name="Gibbs R.A."/>
        </authorList>
    </citation>
    <scope>NUCLEOTIDE SEQUENCE [LARGE SCALE GENOMIC DNA]</scope>
    <source>
        <strain evidence="3">LSR1</strain>
    </source>
</reference>
<dbReference type="RefSeq" id="XP_003240893.1">
    <property type="nucleotide sequence ID" value="XM_003240845.1"/>
</dbReference>
<organism evidence="2 3">
    <name type="scientific">Acyrthosiphon pisum</name>
    <name type="common">Pea aphid</name>
    <dbReference type="NCBI Taxonomy" id="7029"/>
    <lineage>
        <taxon>Eukaryota</taxon>
        <taxon>Metazoa</taxon>
        <taxon>Ecdysozoa</taxon>
        <taxon>Arthropoda</taxon>
        <taxon>Hexapoda</taxon>
        <taxon>Insecta</taxon>
        <taxon>Pterygota</taxon>
        <taxon>Neoptera</taxon>
        <taxon>Paraneoptera</taxon>
        <taxon>Hemiptera</taxon>
        <taxon>Sternorrhyncha</taxon>
        <taxon>Aphidomorpha</taxon>
        <taxon>Aphidoidea</taxon>
        <taxon>Aphididae</taxon>
        <taxon>Macrosiphini</taxon>
        <taxon>Acyrthosiphon</taxon>
    </lineage>
</organism>
<dbReference type="GeneID" id="100568548"/>
<name>A0A8R1W3W7_ACYPI</name>
<dbReference type="EnsemblMetazoa" id="XM_003240845.2">
    <property type="protein sequence ID" value="XP_003240893.1"/>
    <property type="gene ID" value="LOC100568548"/>
</dbReference>
<accession>A0A8R1W3W7</accession>
<feature type="chain" id="PRO_5035771013" evidence="1">
    <location>
        <begin position="22"/>
        <end position="224"/>
    </location>
</feature>
<feature type="signal peptide" evidence="1">
    <location>
        <begin position="1"/>
        <end position="21"/>
    </location>
</feature>
<proteinExistence type="predicted"/>
<evidence type="ECO:0000313" key="3">
    <source>
        <dbReference type="Proteomes" id="UP000007819"/>
    </source>
</evidence>
<dbReference type="KEGG" id="api:100568548"/>
<reference evidence="2" key="2">
    <citation type="submission" date="2022-06" db="UniProtKB">
        <authorList>
            <consortium name="EnsemblMetazoa"/>
        </authorList>
    </citation>
    <scope>IDENTIFICATION</scope>
</reference>